<organism evidence="4">
    <name type="scientific">Perkinsus marinus (strain ATCC 50983 / TXsc)</name>
    <dbReference type="NCBI Taxonomy" id="423536"/>
    <lineage>
        <taxon>Eukaryota</taxon>
        <taxon>Sar</taxon>
        <taxon>Alveolata</taxon>
        <taxon>Perkinsozoa</taxon>
        <taxon>Perkinsea</taxon>
        <taxon>Perkinsida</taxon>
        <taxon>Perkinsidae</taxon>
        <taxon>Perkinsus</taxon>
    </lineage>
</organism>
<evidence type="ECO:0000313" key="4">
    <source>
        <dbReference type="Proteomes" id="UP000007800"/>
    </source>
</evidence>
<accession>C5KN38</accession>
<protein>
    <submittedName>
        <fullName evidence="3">Uncharacterized protein</fullName>
    </submittedName>
</protein>
<dbReference type="OrthoDB" id="413316at2759"/>
<dbReference type="RefSeq" id="XP_002775085.1">
    <property type="nucleotide sequence ID" value="XM_002775039.1"/>
</dbReference>
<evidence type="ECO:0000256" key="1">
    <source>
        <dbReference type="SAM" id="MobiDB-lite"/>
    </source>
</evidence>
<keyword evidence="4" id="KW-1185">Reference proteome</keyword>
<name>C5KN38_PERM5</name>
<dbReference type="EMBL" id="GG674563">
    <property type="protein sequence ID" value="EER14072.1"/>
    <property type="molecule type" value="Genomic_DNA"/>
</dbReference>
<dbReference type="InterPro" id="IPR016024">
    <property type="entry name" value="ARM-type_fold"/>
</dbReference>
<dbReference type="GeneID" id="9057104"/>
<dbReference type="EMBL" id="GG680249">
    <property type="protein sequence ID" value="EER06901.1"/>
    <property type="molecule type" value="Genomic_DNA"/>
</dbReference>
<evidence type="ECO:0000313" key="3">
    <source>
        <dbReference type="EMBL" id="EER14072.1"/>
    </source>
</evidence>
<reference evidence="3 4" key="1">
    <citation type="submission" date="2008-07" db="EMBL/GenBank/DDBJ databases">
        <authorList>
            <person name="El-Sayed N."/>
            <person name="Caler E."/>
            <person name="Inman J."/>
            <person name="Amedeo P."/>
            <person name="Hass B."/>
            <person name="Wortman J."/>
        </authorList>
    </citation>
    <scope>NUCLEOTIDE SEQUENCE [LARGE SCALE GENOMIC DNA]</scope>
    <source>
        <strain evidence="3">ATCC 50983</strain>
        <strain evidence="4">ATCC 50983 / TXsc</strain>
    </source>
</reference>
<sequence>MTDKFNNDVRAEVGCSDMYGDDGEVTRGVALDMDILTSIGLIPSTTDKQFPLTTTGVHQLSKHEREAPEAPEDPMYVYPATTINITSSDSCEVANDLIEFFEKKLDLCDFEFHKDHFCLCSEVYDKNGDKATVKVHFFRVGRDHVRVCFRCHGGSRRIFNEVYRQATKHFSSEKELEDEEESAGTIPEAPDMDDISEKELSPVVEMLDESSPRLRAEGAGALASGCGEVASRAVLLHREGMLSSLVNDPCVAVVIGVCQILLNADLTDEFSVTMLSKQEVVPAILEALEKCTDVLGKDKTRARVLSAALKYLVCNSADLALQCDVAILGDVLNTVGGDTICSANLDEVLKYC</sequence>
<feature type="region of interest" description="Disordered" evidence="1">
    <location>
        <begin position="170"/>
        <end position="194"/>
    </location>
</feature>
<evidence type="ECO:0000313" key="2">
    <source>
        <dbReference type="EMBL" id="EER06901.1"/>
    </source>
</evidence>
<dbReference type="RefSeq" id="XP_002782277.1">
    <property type="nucleotide sequence ID" value="XM_002782231.1"/>
</dbReference>
<dbReference type="Proteomes" id="UP000007800">
    <property type="component" value="Unassembled WGS sequence"/>
</dbReference>
<gene>
    <name evidence="2" type="ORF">Pmar_PMAR014220</name>
    <name evidence="3" type="ORF">Pmar_PMAR020853</name>
</gene>
<proteinExistence type="predicted"/>
<dbReference type="SUPFAM" id="SSF48371">
    <property type="entry name" value="ARM repeat"/>
    <property type="match status" value="1"/>
</dbReference>
<dbReference type="OMA" id="PMYVYPA"/>
<dbReference type="AlphaFoldDB" id="C5KN38"/>
<dbReference type="GeneID" id="9059944"/>
<dbReference type="InParanoid" id="C5KN38"/>